<name>A0A4U0ZIX3_9ALTE</name>
<keyword evidence="2" id="KW-1185">Reference proteome</keyword>
<evidence type="ECO:0008006" key="3">
    <source>
        <dbReference type="Google" id="ProtNLM"/>
    </source>
</evidence>
<accession>A0A4U0ZIX3</accession>
<evidence type="ECO:0000313" key="1">
    <source>
        <dbReference type="EMBL" id="TKB04763.1"/>
    </source>
</evidence>
<dbReference type="RefSeq" id="WP_136780586.1">
    <property type="nucleotide sequence ID" value="NZ_SWCO01000001.1"/>
</dbReference>
<comment type="caution">
    <text evidence="1">The sequence shown here is derived from an EMBL/GenBank/DDBJ whole genome shotgun (WGS) entry which is preliminary data.</text>
</comment>
<dbReference type="Gene3D" id="3.90.190.10">
    <property type="entry name" value="Protein tyrosine phosphatase superfamily"/>
    <property type="match status" value="1"/>
</dbReference>
<dbReference type="EMBL" id="SWCO01000001">
    <property type="protein sequence ID" value="TKB04763.1"/>
    <property type="molecule type" value="Genomic_DNA"/>
</dbReference>
<dbReference type="InterPro" id="IPR029021">
    <property type="entry name" value="Prot-tyrosine_phosphatase-like"/>
</dbReference>
<proteinExistence type="predicted"/>
<reference evidence="1 2" key="1">
    <citation type="submission" date="2019-04" db="EMBL/GenBank/DDBJ databases">
        <title>Alteromonas portus sp. nov., an alginate lyase-excreting marine bacterium.</title>
        <authorList>
            <person name="Huang H."/>
            <person name="Mo K."/>
            <person name="Bao S."/>
        </authorList>
    </citation>
    <scope>NUCLEOTIDE SEQUENCE [LARGE SCALE GENOMIC DNA]</scope>
    <source>
        <strain evidence="1 2">HB161718</strain>
    </source>
</reference>
<evidence type="ECO:0000313" key="2">
    <source>
        <dbReference type="Proteomes" id="UP000305471"/>
    </source>
</evidence>
<protein>
    <recommendedName>
        <fullName evidence="3">Tyrosine specific protein phosphatases domain-containing protein</fullName>
    </recommendedName>
</protein>
<dbReference type="Proteomes" id="UP000305471">
    <property type="component" value="Unassembled WGS sequence"/>
</dbReference>
<gene>
    <name evidence="1" type="ORF">E5672_01335</name>
</gene>
<dbReference type="SUPFAM" id="SSF52799">
    <property type="entry name" value="(Phosphotyrosine protein) phosphatases II"/>
    <property type="match status" value="1"/>
</dbReference>
<sequence>MQNAEKKENSALATSKNIAWFSLRAGQICLGKKTVESDFERLKLLDVTHIATVQTSEEHAPVIRDNAVATGLEWLWVPFVHPSSETPTEDVHLHQYLHELSQMLTEGAKIYLHCDGSQHRCSLLFYALCHYCRIPSNSAYNALHSFGANAANNLLRSELTWAAELGHIAPKM</sequence>
<dbReference type="AlphaFoldDB" id="A0A4U0ZIX3"/>
<organism evidence="1 2">
    <name type="scientific">Alteromonas portus</name>
    <dbReference type="NCBI Taxonomy" id="2565549"/>
    <lineage>
        <taxon>Bacteria</taxon>
        <taxon>Pseudomonadati</taxon>
        <taxon>Pseudomonadota</taxon>
        <taxon>Gammaproteobacteria</taxon>
        <taxon>Alteromonadales</taxon>
        <taxon>Alteromonadaceae</taxon>
        <taxon>Alteromonas/Salinimonas group</taxon>
        <taxon>Alteromonas</taxon>
    </lineage>
</organism>
<dbReference type="OrthoDB" id="6334699at2"/>